<feature type="transmembrane region" description="Helical" evidence="8">
    <location>
        <begin position="51"/>
        <end position="68"/>
    </location>
</feature>
<evidence type="ECO:0000256" key="2">
    <source>
        <dbReference type="ARBA" id="ARBA00022473"/>
    </source>
</evidence>
<keyword evidence="2" id="KW-0217">Developmental protein</keyword>
<sequence>MAEITKEGKLERLRSAVRQQKGKLYIIKKCIALLICRSAAAQSAYGSFTSSIMLHACMFLLQLSIIFFP</sequence>
<keyword evidence="11" id="KW-1185">Reference proteome</keyword>
<dbReference type="OrthoDB" id="639923at2759"/>
<keyword evidence="3" id="KW-1003">Cell membrane</keyword>
<dbReference type="Gramene" id="KQK06401">
    <property type="protein sequence ID" value="KQK06401"/>
    <property type="gene ID" value="BRADI_2g26214v3"/>
</dbReference>
<dbReference type="GO" id="GO:0005886">
    <property type="term" value="C:plasma membrane"/>
    <property type="evidence" value="ECO:0007669"/>
    <property type="project" value="UniProtKB-SubCell"/>
</dbReference>
<evidence type="ECO:0000256" key="8">
    <source>
        <dbReference type="SAM" id="Phobius"/>
    </source>
</evidence>
<dbReference type="InterPro" id="IPR012552">
    <property type="entry name" value="DVL"/>
</dbReference>
<keyword evidence="5 8" id="KW-1133">Transmembrane helix</keyword>
<keyword evidence="4 8" id="KW-0812">Transmembrane</keyword>
<dbReference type="InParanoid" id="A0A0Q3K6E3"/>
<dbReference type="EMBL" id="CM000881">
    <property type="protein sequence ID" value="KQK06401.1"/>
    <property type="molecule type" value="Genomic_DNA"/>
</dbReference>
<dbReference type="GO" id="GO:0048367">
    <property type="term" value="P:shoot system development"/>
    <property type="evidence" value="ECO:0007669"/>
    <property type="project" value="UniProtKB-ARBA"/>
</dbReference>
<dbReference type="GO" id="GO:0008285">
    <property type="term" value="P:negative regulation of cell population proliferation"/>
    <property type="evidence" value="ECO:0007669"/>
    <property type="project" value="InterPro"/>
</dbReference>
<keyword evidence="6 8" id="KW-0472">Membrane</keyword>
<comment type="similarity">
    <text evidence="7">Belongs to the DVL/RTFL small polypeptides family.</text>
</comment>
<reference evidence="9 10" key="1">
    <citation type="journal article" date="2010" name="Nature">
        <title>Genome sequencing and analysis of the model grass Brachypodium distachyon.</title>
        <authorList>
            <consortium name="International Brachypodium Initiative"/>
        </authorList>
    </citation>
    <scope>NUCLEOTIDE SEQUENCE [LARGE SCALE GENOMIC DNA]</scope>
    <source>
        <strain evidence="9 10">Bd21</strain>
    </source>
</reference>
<reference evidence="10" key="3">
    <citation type="submission" date="2018-08" db="UniProtKB">
        <authorList>
            <consortium name="EnsemblPlants"/>
        </authorList>
    </citation>
    <scope>IDENTIFICATION</scope>
    <source>
        <strain evidence="10">cv. Bd21</strain>
    </source>
</reference>
<evidence type="ECO:0000256" key="3">
    <source>
        <dbReference type="ARBA" id="ARBA00022475"/>
    </source>
</evidence>
<reference evidence="9" key="2">
    <citation type="submission" date="2017-06" db="EMBL/GenBank/DDBJ databases">
        <title>WGS assembly of Brachypodium distachyon.</title>
        <authorList>
            <consortium name="The International Brachypodium Initiative"/>
            <person name="Lucas S."/>
            <person name="Harmon-Smith M."/>
            <person name="Lail K."/>
            <person name="Tice H."/>
            <person name="Grimwood J."/>
            <person name="Bruce D."/>
            <person name="Barry K."/>
            <person name="Shu S."/>
            <person name="Lindquist E."/>
            <person name="Wang M."/>
            <person name="Pitluck S."/>
            <person name="Vogel J.P."/>
            <person name="Garvin D.F."/>
            <person name="Mockler T.C."/>
            <person name="Schmutz J."/>
            <person name="Rokhsar D."/>
            <person name="Bevan M.W."/>
        </authorList>
    </citation>
    <scope>NUCLEOTIDE SEQUENCE</scope>
    <source>
        <strain evidence="9">Bd21</strain>
    </source>
</reference>
<gene>
    <name evidence="9" type="ORF">BRADI_2g26214v3</name>
</gene>
<evidence type="ECO:0000256" key="6">
    <source>
        <dbReference type="ARBA" id="ARBA00023136"/>
    </source>
</evidence>
<dbReference type="Pfam" id="PF08137">
    <property type="entry name" value="DVL"/>
    <property type="match status" value="1"/>
</dbReference>
<protein>
    <submittedName>
        <fullName evidence="9 10">Uncharacterized protein</fullName>
    </submittedName>
</protein>
<dbReference type="Proteomes" id="UP000008810">
    <property type="component" value="Chromosome 2"/>
</dbReference>
<organism evidence="9">
    <name type="scientific">Brachypodium distachyon</name>
    <name type="common">Purple false brome</name>
    <name type="synonym">Trachynia distachya</name>
    <dbReference type="NCBI Taxonomy" id="15368"/>
    <lineage>
        <taxon>Eukaryota</taxon>
        <taxon>Viridiplantae</taxon>
        <taxon>Streptophyta</taxon>
        <taxon>Embryophyta</taxon>
        <taxon>Tracheophyta</taxon>
        <taxon>Spermatophyta</taxon>
        <taxon>Magnoliopsida</taxon>
        <taxon>Liliopsida</taxon>
        <taxon>Poales</taxon>
        <taxon>Poaceae</taxon>
        <taxon>BOP clade</taxon>
        <taxon>Pooideae</taxon>
        <taxon>Stipodae</taxon>
        <taxon>Brachypodieae</taxon>
        <taxon>Brachypodium</taxon>
    </lineage>
</organism>
<name>A0A0Q3K6E3_BRADI</name>
<accession>A0A0Q3K6E3</accession>
<evidence type="ECO:0000313" key="11">
    <source>
        <dbReference type="Proteomes" id="UP000008810"/>
    </source>
</evidence>
<evidence type="ECO:0000256" key="1">
    <source>
        <dbReference type="ARBA" id="ARBA00004162"/>
    </source>
</evidence>
<evidence type="ECO:0000256" key="5">
    <source>
        <dbReference type="ARBA" id="ARBA00022989"/>
    </source>
</evidence>
<proteinExistence type="inferred from homology"/>
<evidence type="ECO:0000256" key="4">
    <source>
        <dbReference type="ARBA" id="ARBA00022692"/>
    </source>
</evidence>
<dbReference type="EnsemblPlants" id="KQK06401">
    <property type="protein sequence ID" value="KQK06401"/>
    <property type="gene ID" value="BRADI_2g26214v3"/>
</dbReference>
<comment type="subcellular location">
    <subcellularLocation>
        <location evidence="1">Cell membrane</location>
        <topology evidence="1">Single-pass membrane protein</topology>
    </subcellularLocation>
</comment>
<dbReference type="AlphaFoldDB" id="A0A0Q3K6E3"/>
<evidence type="ECO:0000313" key="9">
    <source>
        <dbReference type="EMBL" id="KQK06401.1"/>
    </source>
</evidence>
<evidence type="ECO:0000313" key="10">
    <source>
        <dbReference type="EnsemblPlants" id="KQK06401"/>
    </source>
</evidence>
<evidence type="ECO:0000256" key="7">
    <source>
        <dbReference type="ARBA" id="ARBA00024340"/>
    </source>
</evidence>